<dbReference type="EMBL" id="JAMXQV010000024">
    <property type="protein sequence ID" value="MCR6488384.1"/>
    <property type="molecule type" value="Genomic_DNA"/>
</dbReference>
<gene>
    <name evidence="2" type="ORF">M8542_36695</name>
</gene>
<comment type="caution">
    <text evidence="2">The sequence shown here is derived from an EMBL/GenBank/DDBJ whole genome shotgun (WGS) entry which is preliminary data.</text>
</comment>
<dbReference type="Proteomes" id="UP001144096">
    <property type="component" value="Unassembled WGS sequence"/>
</dbReference>
<dbReference type="Gene3D" id="2.60.40.4350">
    <property type="match status" value="1"/>
</dbReference>
<accession>A0A9X2NGQ8</accession>
<name>A0A9X2NGQ8_9PSEU</name>
<feature type="region of interest" description="Disordered" evidence="1">
    <location>
        <begin position="97"/>
        <end position="116"/>
    </location>
</feature>
<keyword evidence="3" id="KW-1185">Reference proteome</keyword>
<dbReference type="AlphaFoldDB" id="A0A9X2NGQ8"/>
<dbReference type="Pfam" id="PF09700">
    <property type="entry name" value="Cas_Cmr3"/>
    <property type="match status" value="1"/>
</dbReference>
<evidence type="ECO:0000313" key="3">
    <source>
        <dbReference type="Proteomes" id="UP001144096"/>
    </source>
</evidence>
<sequence>MTAAGRVTRTWLSVAPLDSLMVRDGRRFAGGDSSMAAGVAPAPSTFGGVVTRVYGGEVDRIVGPVAHLDDTPMFPMPVDVVETGDLARGRRLSRLPVRPRPEHEISDLDPDPDELGALPRLSHALAGEGDPVGGWLSAEGMAAWLSSDALPPGEIEPDTWAQWTETALWHPEPHVGIARDTASGTVLDGMFYRAGHLRPVEGLRFVVGCDHHTPPPDVAATVVPLGGRSRMASATPAQAADPFPPAPEDFPGGRLVVYLATPALVREVRWVPPGTSARLCGLAVAGPQAVATASSEDPGATSRLMWAVPAGSLYYLRFDSTGEAHEWAARFHGGLLPGLPRAENPVVTAGFGTCLTGRW</sequence>
<protein>
    <submittedName>
        <fullName evidence="2">Type III-B CRISPR module-associated protein Cmr3</fullName>
    </submittedName>
</protein>
<dbReference type="InterPro" id="IPR019117">
    <property type="entry name" value="CRISPR-assoc_protein_Cmr3"/>
</dbReference>
<dbReference type="Gene3D" id="3.30.70.2940">
    <property type="match status" value="1"/>
</dbReference>
<proteinExistence type="predicted"/>
<evidence type="ECO:0000313" key="2">
    <source>
        <dbReference type="EMBL" id="MCR6488384.1"/>
    </source>
</evidence>
<reference evidence="2" key="1">
    <citation type="submission" date="2022-06" db="EMBL/GenBank/DDBJ databases">
        <title>Amycolatopsis iheyaensis sp. nov., a new species of the genus Amycolatopsis isolated from soil in Iheya island, Japan.</title>
        <authorList>
            <person name="Ngamcharungchit C."/>
            <person name="Kanto H."/>
            <person name="Take A."/>
            <person name="Intra B."/>
            <person name="Matsumoto A."/>
            <person name="Panbangred W."/>
            <person name="Inahashi Y."/>
        </authorList>
    </citation>
    <scope>NUCLEOTIDE SEQUENCE</scope>
    <source>
        <strain evidence="2">OK19-0408</strain>
    </source>
</reference>
<evidence type="ECO:0000256" key="1">
    <source>
        <dbReference type="SAM" id="MobiDB-lite"/>
    </source>
</evidence>
<organism evidence="2 3">
    <name type="scientific">Amycolatopsis iheyensis</name>
    <dbReference type="NCBI Taxonomy" id="2945988"/>
    <lineage>
        <taxon>Bacteria</taxon>
        <taxon>Bacillati</taxon>
        <taxon>Actinomycetota</taxon>
        <taxon>Actinomycetes</taxon>
        <taxon>Pseudonocardiales</taxon>
        <taxon>Pseudonocardiaceae</taxon>
        <taxon>Amycolatopsis</taxon>
    </lineage>
</organism>
<dbReference type="RefSeq" id="WP_257924944.1">
    <property type="nucleotide sequence ID" value="NZ_JAMXQV010000024.1"/>
</dbReference>